<proteinExistence type="inferred from homology"/>
<keyword evidence="1" id="KW-0521">NADP</keyword>
<dbReference type="SUPFAM" id="SSF51735">
    <property type="entry name" value="NAD(P)-binding Rossmann-fold domains"/>
    <property type="match status" value="1"/>
</dbReference>
<keyword evidence="1" id="KW-0443">Lipid metabolism</keyword>
<evidence type="ECO:0000313" key="4">
    <source>
        <dbReference type="Proteomes" id="UP000075243"/>
    </source>
</evidence>
<dbReference type="GO" id="GO:0010345">
    <property type="term" value="P:suberin biosynthetic process"/>
    <property type="evidence" value="ECO:0007669"/>
    <property type="project" value="TreeGrafter"/>
</dbReference>
<dbReference type="AlphaFoldDB" id="A0A151QYT5"/>
<feature type="domain" description="Thioester reductase (TE)" evidence="2">
    <location>
        <begin position="20"/>
        <end position="125"/>
    </location>
</feature>
<gene>
    <name evidence="3" type="ORF">KK1_043497</name>
</gene>
<accession>A0A151QYT5</accession>
<dbReference type="Proteomes" id="UP000075243">
    <property type="component" value="Unassembled WGS sequence"/>
</dbReference>
<dbReference type="PANTHER" id="PTHR11011">
    <property type="entry name" value="MALE STERILITY PROTEIN 2-RELATED"/>
    <property type="match status" value="1"/>
</dbReference>
<dbReference type="Pfam" id="PF07993">
    <property type="entry name" value="NAD_binding_4"/>
    <property type="match status" value="1"/>
</dbReference>
<keyword evidence="1" id="KW-0444">Lipid biosynthesis</keyword>
<dbReference type="InterPro" id="IPR036291">
    <property type="entry name" value="NAD(P)-bd_dom_sf"/>
</dbReference>
<organism evidence="3 4">
    <name type="scientific">Cajanus cajan</name>
    <name type="common">Pigeon pea</name>
    <name type="synonym">Cajanus indicus</name>
    <dbReference type="NCBI Taxonomy" id="3821"/>
    <lineage>
        <taxon>Eukaryota</taxon>
        <taxon>Viridiplantae</taxon>
        <taxon>Streptophyta</taxon>
        <taxon>Embryophyta</taxon>
        <taxon>Tracheophyta</taxon>
        <taxon>Spermatophyta</taxon>
        <taxon>Magnoliopsida</taxon>
        <taxon>eudicotyledons</taxon>
        <taxon>Gunneridae</taxon>
        <taxon>Pentapetalae</taxon>
        <taxon>rosids</taxon>
        <taxon>fabids</taxon>
        <taxon>Fabales</taxon>
        <taxon>Fabaceae</taxon>
        <taxon>Papilionoideae</taxon>
        <taxon>50 kb inversion clade</taxon>
        <taxon>NPAAA clade</taxon>
        <taxon>indigoferoid/millettioid clade</taxon>
        <taxon>Phaseoleae</taxon>
        <taxon>Cajanus</taxon>
    </lineage>
</organism>
<protein>
    <recommendedName>
        <fullName evidence="1">Fatty acyl-CoA reductase</fullName>
        <ecNumber evidence="1">1.2.1.84</ecNumber>
    </recommendedName>
</protein>
<dbReference type="GO" id="GO:0102965">
    <property type="term" value="F:alcohol-forming long-chain fatty acyl-CoA reductase activity"/>
    <property type="evidence" value="ECO:0007669"/>
    <property type="project" value="UniProtKB-EC"/>
</dbReference>
<dbReference type="GO" id="GO:0035336">
    <property type="term" value="P:long-chain fatty-acyl-CoA metabolic process"/>
    <property type="evidence" value="ECO:0007669"/>
    <property type="project" value="TreeGrafter"/>
</dbReference>
<comment type="similarity">
    <text evidence="1">Belongs to the fatty acyl-CoA reductase family.</text>
</comment>
<evidence type="ECO:0000313" key="3">
    <source>
        <dbReference type="EMBL" id="KYP35467.1"/>
    </source>
</evidence>
<comment type="function">
    <text evidence="1">Catalyzes the reduction of fatty acyl-CoA to fatty alcohols.</text>
</comment>
<evidence type="ECO:0000256" key="1">
    <source>
        <dbReference type="RuleBase" id="RU363097"/>
    </source>
</evidence>
<dbReference type="Gene3D" id="3.40.50.720">
    <property type="entry name" value="NAD(P)-binding Rossmann-like Domain"/>
    <property type="match status" value="1"/>
</dbReference>
<dbReference type="Gramene" id="C.cajan_40039.t">
    <property type="protein sequence ID" value="C.cajan_40039.t"/>
    <property type="gene ID" value="C.cajan_40039"/>
</dbReference>
<keyword evidence="1" id="KW-0560">Oxidoreductase</keyword>
<dbReference type="OMA" id="MNINYEG"/>
<dbReference type="EC" id="1.2.1.84" evidence="1"/>
<dbReference type="PANTHER" id="PTHR11011:SF84">
    <property type="entry name" value="ACYL-COA REDUCTASE-LIKE PROTEIN, PUTATIVE-RELATED"/>
    <property type="match status" value="1"/>
</dbReference>
<reference evidence="3" key="1">
    <citation type="journal article" date="2012" name="Nat. Biotechnol.">
        <title>Draft genome sequence of pigeonpea (Cajanus cajan), an orphan legume crop of resource-poor farmers.</title>
        <authorList>
            <person name="Varshney R.K."/>
            <person name="Chen W."/>
            <person name="Li Y."/>
            <person name="Bharti A.K."/>
            <person name="Saxena R.K."/>
            <person name="Schlueter J.A."/>
            <person name="Donoghue M.T."/>
            <person name="Azam S."/>
            <person name="Fan G."/>
            <person name="Whaley A.M."/>
            <person name="Farmer A.D."/>
            <person name="Sheridan J."/>
            <person name="Iwata A."/>
            <person name="Tuteja R."/>
            <person name="Penmetsa R.V."/>
            <person name="Wu W."/>
            <person name="Upadhyaya H.D."/>
            <person name="Yang S.P."/>
            <person name="Shah T."/>
            <person name="Saxena K.B."/>
            <person name="Michael T."/>
            <person name="McCombie W.R."/>
            <person name="Yang B."/>
            <person name="Zhang G."/>
            <person name="Yang H."/>
            <person name="Wang J."/>
            <person name="Spillane C."/>
            <person name="Cook D.R."/>
            <person name="May G.D."/>
            <person name="Xu X."/>
            <person name="Jackson S.A."/>
        </authorList>
    </citation>
    <scope>NUCLEOTIDE SEQUENCE [LARGE SCALE GENOMIC DNA]</scope>
</reference>
<comment type="catalytic activity">
    <reaction evidence="1">
        <text>a long-chain fatty acyl-CoA + 2 NADPH + 2 H(+) = a long-chain primary fatty alcohol + 2 NADP(+) + CoA</text>
        <dbReference type="Rhea" id="RHEA:52716"/>
        <dbReference type="ChEBI" id="CHEBI:15378"/>
        <dbReference type="ChEBI" id="CHEBI:57287"/>
        <dbReference type="ChEBI" id="CHEBI:57783"/>
        <dbReference type="ChEBI" id="CHEBI:58349"/>
        <dbReference type="ChEBI" id="CHEBI:77396"/>
        <dbReference type="ChEBI" id="CHEBI:83139"/>
        <dbReference type="EC" id="1.2.1.84"/>
    </reaction>
</comment>
<dbReference type="InterPro" id="IPR026055">
    <property type="entry name" value="FAR"/>
</dbReference>
<evidence type="ECO:0000259" key="2">
    <source>
        <dbReference type="Pfam" id="PF07993"/>
    </source>
</evidence>
<sequence>MGKDLFRVLRYKWGSDFGSFISKKVVVVAGDVSDQNLGIKDKNTRRLMLEELDIIVHSAATTNLNERYDIEMETNTMGAFHVANFAKNCPKLEIVLHVSTAYVCGEAEGLIVEEPLILEKLKELQTHNCNKEEIESEMKSFGHARTMDFVVVNYGKGILTDFVGNLETILDAIPVDMVVNVMIVASMAHSKGLSQNLMYHIGSSMKNPFRITDLVDVMYYYFTKNPCVDKYGKPIVVTKKMNLFSTRLCTKLMIYLRACKYHIPHIFNQQLHKIAYLHFYVFCSAFANILFKHTLILLTFKCILNSFDVKNAENLGIITTRVADMDDRFNFDSKSINWTDYMMNVHFPGLMKQYSVKALSIGSKM</sequence>
<keyword evidence="4" id="KW-1185">Reference proteome</keyword>
<dbReference type="EMBL" id="KQ484377">
    <property type="protein sequence ID" value="KYP35467.1"/>
    <property type="molecule type" value="Genomic_DNA"/>
</dbReference>
<name>A0A151QYT5_CAJCA</name>
<dbReference type="GO" id="GO:0080019">
    <property type="term" value="F:alcohol-forming very long-chain fatty acyl-CoA reductase activity"/>
    <property type="evidence" value="ECO:0007669"/>
    <property type="project" value="InterPro"/>
</dbReference>
<dbReference type="STRING" id="3821.A0A151QYT5"/>
<dbReference type="InterPro" id="IPR013120">
    <property type="entry name" value="FAR_NAD-bd"/>
</dbReference>